<feature type="transmembrane region" description="Helical" evidence="5">
    <location>
        <begin position="281"/>
        <end position="299"/>
    </location>
</feature>
<dbReference type="PANTHER" id="PTHR31154:SF4">
    <property type="entry name" value="MEMBRANE TRANSPORTER PROTEIN"/>
    <property type="match status" value="1"/>
</dbReference>
<gene>
    <name evidence="6" type="ORF">CYMTET_56805</name>
</gene>
<feature type="transmembrane region" description="Helical" evidence="5">
    <location>
        <begin position="680"/>
        <end position="699"/>
    </location>
</feature>
<sequence length="876" mass="97810">MKPTDPPAKIEMTTGRPKTLMERAKYKVETFDAKKFCLKYFCEGQVLDKSATLQLEAIDDNAPAWKKILVKHRRPIGMAIPITIFWTVWLIIMATYNYWYVFQDKYWMSLTMIFGSMFAGATSEGGAAVAFPVMTLVGDVKPAVARDFSFMIQSCGMTAASFTILWMRVQLEWNALIICSIGGLVGIITGLEEIAPKFDPPEKKITFVCVWFAFAVSLYYINRLHGRKTYPTIMEMRWWKGLLLLTAGVCGGIFSSIAGSGIDICSFAVLTLYFRVSEKTATPTSVILMAVNTVIGYLYRDFGMNPGVSMEAREYLYACMPIVVVGAPLGSLVGSHFHRLTLAWIVYIIDVVQLIGAYVLVDFTMHPCLPWAGVIIICIGGGVFTALASYGQNHQMDYEYRLAIAKGEIEPEKVDTKDPGPPGEQVKSFFKKYFMEGQQLTASAEKQNEDIAPDANFIQKLLVTHRRPVGIFIPMILMWIIWFSIMGTYNYWYVFKEKFWMSITMVFGSMFAGATSEGGAAIAFPVMTLVGGVKPAVARDFSFMIQSCGMTAASFTIMWMRVQIEWNSIIFCTIGGVIGMINGLEYIAPKLDPPEKKIAFVCTWFAFACSLYWLNRFHDRKTHPEIRFMATWAEKLTSWRSLALLTAGCVGGIFSAMTGSGIDICSFAVLTLLFRVSEKVATPTSVVLMAINTVIGYLYRDFGMSEISFEAREYLYACMPIVVVGAPLGSMVGSHLHRLTLAWIVYFIDTLQLAGAYALVDFSNHECLPYIGGCVIFFGWIFFTALAQSGEWLLAEEQAIIKQTEEEVVDILFDDAEMIAGRRSFDGRELTFDQTQGDSKTIISPDEVSVRMTGSAYATLDNENHTTAIKEPEIAL</sequence>
<evidence type="ECO:0000313" key="7">
    <source>
        <dbReference type="Proteomes" id="UP001190700"/>
    </source>
</evidence>
<dbReference type="AlphaFoldDB" id="A0AAE0EM74"/>
<keyword evidence="7" id="KW-1185">Reference proteome</keyword>
<evidence type="ECO:0000256" key="5">
    <source>
        <dbReference type="SAM" id="Phobius"/>
    </source>
</evidence>
<evidence type="ECO:0000256" key="3">
    <source>
        <dbReference type="ARBA" id="ARBA00022989"/>
    </source>
</evidence>
<feature type="transmembrane region" description="Helical" evidence="5">
    <location>
        <begin position="499"/>
        <end position="529"/>
    </location>
</feature>
<feature type="transmembrane region" description="Helical" evidence="5">
    <location>
        <begin position="714"/>
        <end position="732"/>
    </location>
</feature>
<feature type="transmembrane region" description="Helical" evidence="5">
    <location>
        <begin position="148"/>
        <end position="167"/>
    </location>
</feature>
<feature type="transmembrane region" description="Helical" evidence="5">
    <location>
        <begin position="469"/>
        <end position="493"/>
    </location>
</feature>
<feature type="transmembrane region" description="Helical" evidence="5">
    <location>
        <begin position="76"/>
        <end position="100"/>
    </location>
</feature>
<feature type="transmembrane region" description="Helical" evidence="5">
    <location>
        <begin position="770"/>
        <end position="787"/>
    </location>
</feature>
<keyword evidence="2 5" id="KW-0812">Transmembrane</keyword>
<reference evidence="6 7" key="1">
    <citation type="journal article" date="2015" name="Genome Biol. Evol.">
        <title>Comparative Genomics of a Bacterivorous Green Alga Reveals Evolutionary Causalities and Consequences of Phago-Mixotrophic Mode of Nutrition.</title>
        <authorList>
            <person name="Burns J.A."/>
            <person name="Paasch A."/>
            <person name="Narechania A."/>
            <person name="Kim E."/>
        </authorList>
    </citation>
    <scope>NUCLEOTIDE SEQUENCE [LARGE SCALE GENOMIC DNA]</scope>
    <source>
        <strain evidence="6 7">PLY_AMNH</strain>
    </source>
</reference>
<organism evidence="6 7">
    <name type="scientific">Cymbomonas tetramitiformis</name>
    <dbReference type="NCBI Taxonomy" id="36881"/>
    <lineage>
        <taxon>Eukaryota</taxon>
        <taxon>Viridiplantae</taxon>
        <taxon>Chlorophyta</taxon>
        <taxon>Pyramimonadophyceae</taxon>
        <taxon>Pyramimonadales</taxon>
        <taxon>Pyramimonadaceae</taxon>
        <taxon>Cymbomonas</taxon>
    </lineage>
</organism>
<comment type="subcellular location">
    <subcellularLocation>
        <location evidence="1">Membrane</location>
        <topology evidence="1">Multi-pass membrane protein</topology>
    </subcellularLocation>
</comment>
<feature type="transmembrane region" description="Helical" evidence="5">
    <location>
        <begin position="371"/>
        <end position="391"/>
    </location>
</feature>
<feature type="transmembrane region" description="Helical" evidence="5">
    <location>
        <begin position="541"/>
        <end position="560"/>
    </location>
</feature>
<dbReference type="GO" id="GO:0016020">
    <property type="term" value="C:membrane"/>
    <property type="evidence" value="ECO:0007669"/>
    <property type="project" value="UniProtKB-SubCell"/>
</dbReference>
<name>A0AAE0EM74_9CHLO</name>
<comment type="caution">
    <text evidence="6">The sequence shown here is derived from an EMBL/GenBank/DDBJ whole genome shotgun (WGS) entry which is preliminary data.</text>
</comment>
<feature type="transmembrane region" description="Helical" evidence="5">
    <location>
        <begin position="173"/>
        <end position="192"/>
    </location>
</feature>
<evidence type="ECO:0000256" key="2">
    <source>
        <dbReference type="ARBA" id="ARBA00022692"/>
    </source>
</evidence>
<dbReference type="InterPro" id="IPR002781">
    <property type="entry name" value="TM_pro_TauE-like"/>
</dbReference>
<evidence type="ECO:0000256" key="1">
    <source>
        <dbReference type="ARBA" id="ARBA00004141"/>
    </source>
</evidence>
<feature type="transmembrane region" description="Helical" evidence="5">
    <location>
        <begin position="106"/>
        <end position="136"/>
    </location>
</feature>
<dbReference type="EMBL" id="LGRX02035864">
    <property type="protein sequence ID" value="KAK3232867.1"/>
    <property type="molecule type" value="Genomic_DNA"/>
</dbReference>
<keyword evidence="4 5" id="KW-0472">Membrane</keyword>
<feature type="transmembrane region" description="Helical" evidence="5">
    <location>
        <begin position="204"/>
        <end position="221"/>
    </location>
</feature>
<dbReference type="Proteomes" id="UP001190700">
    <property type="component" value="Unassembled WGS sequence"/>
</dbReference>
<dbReference type="Pfam" id="PF01925">
    <property type="entry name" value="TauE"/>
    <property type="match status" value="2"/>
</dbReference>
<dbReference type="PANTHER" id="PTHR31154">
    <property type="entry name" value="MEMBRANE TRANSPORTER PROTEIN"/>
    <property type="match status" value="1"/>
</dbReference>
<feature type="transmembrane region" description="Helical" evidence="5">
    <location>
        <begin position="739"/>
        <end position="758"/>
    </location>
</feature>
<feature type="transmembrane region" description="Helical" evidence="5">
    <location>
        <begin position="598"/>
        <end position="614"/>
    </location>
</feature>
<feature type="transmembrane region" description="Helical" evidence="5">
    <location>
        <begin position="340"/>
        <end position="359"/>
    </location>
</feature>
<evidence type="ECO:0000256" key="4">
    <source>
        <dbReference type="ARBA" id="ARBA00023136"/>
    </source>
</evidence>
<feature type="transmembrane region" description="Helical" evidence="5">
    <location>
        <begin position="241"/>
        <end position="274"/>
    </location>
</feature>
<keyword evidence="3 5" id="KW-1133">Transmembrane helix</keyword>
<feature type="transmembrane region" description="Helical" evidence="5">
    <location>
        <begin position="642"/>
        <end position="673"/>
    </location>
</feature>
<accession>A0AAE0EM74</accession>
<proteinExistence type="predicted"/>
<protein>
    <submittedName>
        <fullName evidence="6">Uncharacterized protein</fullName>
    </submittedName>
</protein>
<feature type="transmembrane region" description="Helical" evidence="5">
    <location>
        <begin position="566"/>
        <end position="586"/>
    </location>
</feature>
<evidence type="ECO:0000313" key="6">
    <source>
        <dbReference type="EMBL" id="KAK3232867.1"/>
    </source>
</evidence>
<feature type="transmembrane region" description="Helical" evidence="5">
    <location>
        <begin position="315"/>
        <end position="333"/>
    </location>
</feature>